<keyword evidence="2" id="KW-1185">Reference proteome</keyword>
<proteinExistence type="predicted"/>
<dbReference type="EMBL" id="CM045759">
    <property type="protein sequence ID" value="KAI8019533.1"/>
    <property type="molecule type" value="Genomic_DNA"/>
</dbReference>
<dbReference type="Proteomes" id="UP001060215">
    <property type="component" value="Chromosome 2"/>
</dbReference>
<name>A0ACC0I152_9ERIC</name>
<evidence type="ECO:0000313" key="1">
    <source>
        <dbReference type="EMBL" id="KAI8019533.1"/>
    </source>
</evidence>
<sequence>MAQRSSGKASPSKDLNSQVPLFPAGLGSLILLSVLRVFEANQFQRKLKVPSRAPACVLKPVSNMFPTSDGGASLLCFKRKDLIWMCPQAADVIELFIYLGEPCHVCQLLLTTSHGADNPVVPGISCLYLADRAKHDELAAEWTLQFARITLIGRCLTLKCPQECQIMKLAGGCRCTKLI</sequence>
<accession>A0ACC0I152</accession>
<protein>
    <submittedName>
        <fullName evidence="1">Phosphoinositide phosphatase SAC9</fullName>
    </submittedName>
</protein>
<organism evidence="1 2">
    <name type="scientific">Camellia lanceoleosa</name>
    <dbReference type="NCBI Taxonomy" id="1840588"/>
    <lineage>
        <taxon>Eukaryota</taxon>
        <taxon>Viridiplantae</taxon>
        <taxon>Streptophyta</taxon>
        <taxon>Embryophyta</taxon>
        <taxon>Tracheophyta</taxon>
        <taxon>Spermatophyta</taxon>
        <taxon>Magnoliopsida</taxon>
        <taxon>eudicotyledons</taxon>
        <taxon>Gunneridae</taxon>
        <taxon>Pentapetalae</taxon>
        <taxon>asterids</taxon>
        <taxon>Ericales</taxon>
        <taxon>Theaceae</taxon>
        <taxon>Camellia</taxon>
    </lineage>
</organism>
<gene>
    <name evidence="1" type="ORF">LOK49_LG04G00732</name>
</gene>
<reference evidence="1 2" key="1">
    <citation type="journal article" date="2022" name="Plant J.">
        <title>Chromosome-level genome of Camellia lanceoleosa provides a valuable resource for understanding genome evolution and self-incompatibility.</title>
        <authorList>
            <person name="Gong W."/>
            <person name="Xiao S."/>
            <person name="Wang L."/>
            <person name="Liao Z."/>
            <person name="Chang Y."/>
            <person name="Mo W."/>
            <person name="Hu G."/>
            <person name="Li W."/>
            <person name="Zhao G."/>
            <person name="Zhu H."/>
            <person name="Hu X."/>
            <person name="Ji K."/>
            <person name="Xiang X."/>
            <person name="Song Q."/>
            <person name="Yuan D."/>
            <person name="Jin S."/>
            <person name="Zhang L."/>
        </authorList>
    </citation>
    <scope>NUCLEOTIDE SEQUENCE [LARGE SCALE GENOMIC DNA]</scope>
    <source>
        <strain evidence="1">SQ_2022a</strain>
    </source>
</reference>
<comment type="caution">
    <text evidence="1">The sequence shown here is derived from an EMBL/GenBank/DDBJ whole genome shotgun (WGS) entry which is preliminary data.</text>
</comment>
<evidence type="ECO:0000313" key="2">
    <source>
        <dbReference type="Proteomes" id="UP001060215"/>
    </source>
</evidence>